<keyword evidence="1" id="KW-0472">Membrane</keyword>
<comment type="caution">
    <text evidence="2">The sequence shown here is derived from an EMBL/GenBank/DDBJ whole genome shotgun (WGS) entry which is preliminary data.</text>
</comment>
<protein>
    <submittedName>
        <fullName evidence="2">Uncharacterized protein</fullName>
    </submittedName>
</protein>
<dbReference type="InterPro" id="IPR055956">
    <property type="entry name" value="DUF7534"/>
</dbReference>
<dbReference type="PATRIC" id="fig|1227456.3.peg.2551"/>
<keyword evidence="3" id="KW-1185">Reference proteome</keyword>
<feature type="transmembrane region" description="Helical" evidence="1">
    <location>
        <begin position="9"/>
        <end position="29"/>
    </location>
</feature>
<feature type="transmembrane region" description="Helical" evidence="1">
    <location>
        <begin position="35"/>
        <end position="52"/>
    </location>
</feature>
<evidence type="ECO:0000256" key="1">
    <source>
        <dbReference type="SAM" id="Phobius"/>
    </source>
</evidence>
<evidence type="ECO:0000313" key="2">
    <source>
        <dbReference type="EMBL" id="EMA50977.1"/>
    </source>
</evidence>
<dbReference type="AlphaFoldDB" id="M0MZ28"/>
<sequence>MAKSRFRQFLAMSLAVVALAFFLGAVLAPPDPFTQLYYTIPVLVVGIPYSYWRVYRAEGGGRPIDHG</sequence>
<evidence type="ECO:0000313" key="3">
    <source>
        <dbReference type="Proteomes" id="UP000011625"/>
    </source>
</evidence>
<dbReference type="OrthoDB" id="378159at2157"/>
<reference evidence="2 3" key="1">
    <citation type="journal article" date="2014" name="PLoS Genet.">
        <title>Phylogenetically driven sequencing of extremely halophilic archaea reveals strategies for static and dynamic osmo-response.</title>
        <authorList>
            <person name="Becker E.A."/>
            <person name="Seitzer P.M."/>
            <person name="Tritt A."/>
            <person name="Larsen D."/>
            <person name="Krusor M."/>
            <person name="Yao A.I."/>
            <person name="Wu D."/>
            <person name="Madern D."/>
            <person name="Eisen J.A."/>
            <person name="Darling A.E."/>
            <person name="Facciotti M.T."/>
        </authorList>
    </citation>
    <scope>NUCLEOTIDE SEQUENCE [LARGE SCALE GENOMIC DNA]</scope>
    <source>
        <strain evidence="2 3">DSM 8989</strain>
    </source>
</reference>
<dbReference type="EMBL" id="AOME01000069">
    <property type="protein sequence ID" value="EMA50977.1"/>
    <property type="molecule type" value="Genomic_DNA"/>
</dbReference>
<gene>
    <name evidence="2" type="ORF">C450_12610</name>
</gene>
<keyword evidence="1" id="KW-0812">Transmembrane</keyword>
<organism evidence="2 3">
    <name type="scientific">Halococcus salifodinae DSM 8989</name>
    <dbReference type="NCBI Taxonomy" id="1227456"/>
    <lineage>
        <taxon>Archaea</taxon>
        <taxon>Methanobacteriati</taxon>
        <taxon>Methanobacteriota</taxon>
        <taxon>Stenosarchaea group</taxon>
        <taxon>Halobacteria</taxon>
        <taxon>Halobacteriales</taxon>
        <taxon>Halococcaceae</taxon>
        <taxon>Halococcus</taxon>
    </lineage>
</organism>
<name>M0MZ28_9EURY</name>
<dbReference type="STRING" id="1227456.C450_12610"/>
<accession>M0MZ28</accession>
<dbReference type="RefSeq" id="WP_005043791.1">
    <property type="nucleotide sequence ID" value="NZ_AOME01000069.1"/>
</dbReference>
<proteinExistence type="predicted"/>
<dbReference type="Pfam" id="PF24378">
    <property type="entry name" value="DUF7534"/>
    <property type="match status" value="1"/>
</dbReference>
<keyword evidence="1" id="KW-1133">Transmembrane helix</keyword>
<dbReference type="Proteomes" id="UP000011625">
    <property type="component" value="Unassembled WGS sequence"/>
</dbReference>